<dbReference type="Pfam" id="PF04140">
    <property type="entry name" value="ICMT"/>
    <property type="match status" value="1"/>
</dbReference>
<dbReference type="EMBL" id="JANWOI010000002">
    <property type="protein sequence ID" value="MDA5193566.1"/>
    <property type="molecule type" value="Genomic_DNA"/>
</dbReference>
<evidence type="ECO:0000313" key="7">
    <source>
        <dbReference type="Proteomes" id="UP001141619"/>
    </source>
</evidence>
<feature type="transmembrane region" description="Helical" evidence="5">
    <location>
        <begin position="233"/>
        <end position="253"/>
    </location>
</feature>
<feature type="transmembrane region" description="Helical" evidence="5">
    <location>
        <begin position="28"/>
        <end position="48"/>
    </location>
</feature>
<sequence length="412" mass="46795">MALIAALAAVAVVLTSNGQSTWQTLMLAALALATPLVLSDIFLFKVYNRPSAGLGRSRAEALPGAPARVATKLLGLWLTLGIIAIGYWLFPEYQQDFYSPYFTMLKLALPVFLVAAVPYFLLIDRRMSDPHDGYWLTGRLMFGLLPTTAEARRKLREHLLGWTIKAFFLPLMTIFLYNNVGWMLSRPVEQAFADFHVAVHWWITLGFFLDVIFAFVGYTLTMRLLDSHIRSSNPLLLGWMVALMCYKPFWTFIDGSFFSYGTHPNWQTWLRDSPTLYTIWGVVLIILVMIYAGASVVFGLRFSNLTHRGVLTNGPYRFTKHPAYVAKNIYWWLVSVPFLSAAGPERAVQASILLFGVNVIYFLRARTEEKHLSEDPDYVAYALWINEHGLFRRLGRLIPALSYKAPDQASQN</sequence>
<dbReference type="InterPro" id="IPR007269">
    <property type="entry name" value="ICMT_MeTrfase"/>
</dbReference>
<feature type="transmembrane region" description="Helical" evidence="5">
    <location>
        <begin position="69"/>
        <end position="90"/>
    </location>
</feature>
<dbReference type="Gene3D" id="1.20.120.1630">
    <property type="match status" value="1"/>
</dbReference>
<accession>A0A9X3TX41</accession>
<dbReference type="GO" id="GO:0004671">
    <property type="term" value="F:protein C-terminal S-isoprenylcysteine carboxyl O-methyltransferase activity"/>
    <property type="evidence" value="ECO:0007669"/>
    <property type="project" value="InterPro"/>
</dbReference>
<feature type="transmembrane region" description="Helical" evidence="5">
    <location>
        <begin position="277"/>
        <end position="302"/>
    </location>
</feature>
<keyword evidence="7" id="KW-1185">Reference proteome</keyword>
<keyword evidence="3 5" id="KW-1133">Transmembrane helix</keyword>
<dbReference type="RefSeq" id="WP_274943268.1">
    <property type="nucleotide sequence ID" value="NZ_JANWOI010000002.1"/>
</dbReference>
<comment type="caution">
    <text evidence="6">The sequence shown here is derived from an EMBL/GenBank/DDBJ whole genome shotgun (WGS) entry which is preliminary data.</text>
</comment>
<keyword evidence="2 5" id="KW-0812">Transmembrane</keyword>
<feature type="transmembrane region" description="Helical" evidence="5">
    <location>
        <begin position="198"/>
        <end position="221"/>
    </location>
</feature>
<name>A0A9X3TX41_9PROT</name>
<feature type="transmembrane region" description="Helical" evidence="5">
    <location>
        <begin position="102"/>
        <end position="122"/>
    </location>
</feature>
<evidence type="ECO:0000256" key="3">
    <source>
        <dbReference type="ARBA" id="ARBA00022989"/>
    </source>
</evidence>
<keyword evidence="4 5" id="KW-0472">Membrane</keyword>
<dbReference type="AlphaFoldDB" id="A0A9X3TX41"/>
<gene>
    <name evidence="6" type="ORF">NYP16_06315</name>
</gene>
<dbReference type="Proteomes" id="UP001141619">
    <property type="component" value="Unassembled WGS sequence"/>
</dbReference>
<reference evidence="6" key="2">
    <citation type="journal article" date="2023" name="Syst. Appl. Microbiol.">
        <title>Govania unica gen. nov., sp. nov., a rare biosphere bacterium that represents a novel family in the class Alphaproteobacteria.</title>
        <authorList>
            <person name="Vandamme P."/>
            <person name="Peeters C."/>
            <person name="Hettiarachchi A."/>
            <person name="Cnockaert M."/>
            <person name="Carlier A."/>
        </authorList>
    </citation>
    <scope>NUCLEOTIDE SEQUENCE</scope>
    <source>
        <strain evidence="6">LMG 31809</strain>
    </source>
</reference>
<proteinExistence type="predicted"/>
<organism evidence="6 7">
    <name type="scientific">Govanella unica</name>
    <dbReference type="NCBI Taxonomy" id="2975056"/>
    <lineage>
        <taxon>Bacteria</taxon>
        <taxon>Pseudomonadati</taxon>
        <taxon>Pseudomonadota</taxon>
        <taxon>Alphaproteobacteria</taxon>
        <taxon>Emcibacterales</taxon>
        <taxon>Govanellaceae</taxon>
        <taxon>Govanella</taxon>
    </lineage>
</organism>
<evidence type="ECO:0000256" key="4">
    <source>
        <dbReference type="ARBA" id="ARBA00023136"/>
    </source>
</evidence>
<evidence type="ECO:0000256" key="5">
    <source>
        <dbReference type="SAM" id="Phobius"/>
    </source>
</evidence>
<protein>
    <submittedName>
        <fullName evidence="6">Protein-S-isoprenylcysteine O-methyltransferase</fullName>
    </submittedName>
</protein>
<evidence type="ECO:0000313" key="6">
    <source>
        <dbReference type="EMBL" id="MDA5193566.1"/>
    </source>
</evidence>
<feature type="transmembrane region" description="Helical" evidence="5">
    <location>
        <begin position="159"/>
        <end position="178"/>
    </location>
</feature>
<evidence type="ECO:0000256" key="1">
    <source>
        <dbReference type="ARBA" id="ARBA00004141"/>
    </source>
</evidence>
<reference evidence="6" key="1">
    <citation type="submission" date="2022-08" db="EMBL/GenBank/DDBJ databases">
        <authorList>
            <person name="Vandamme P."/>
            <person name="Hettiarachchi A."/>
            <person name="Peeters C."/>
            <person name="Cnockaert M."/>
            <person name="Carlier A."/>
        </authorList>
    </citation>
    <scope>NUCLEOTIDE SEQUENCE</scope>
    <source>
        <strain evidence="6">LMG 31809</strain>
    </source>
</reference>
<dbReference type="GO" id="GO:0016020">
    <property type="term" value="C:membrane"/>
    <property type="evidence" value="ECO:0007669"/>
    <property type="project" value="UniProtKB-SubCell"/>
</dbReference>
<comment type="subcellular location">
    <subcellularLocation>
        <location evidence="1">Membrane</location>
        <topology evidence="1">Multi-pass membrane protein</topology>
    </subcellularLocation>
</comment>
<evidence type="ECO:0000256" key="2">
    <source>
        <dbReference type="ARBA" id="ARBA00022692"/>
    </source>
</evidence>